<protein>
    <submittedName>
        <fullName evidence="3">Uncharacterized protein</fullName>
    </submittedName>
</protein>
<evidence type="ECO:0000256" key="1">
    <source>
        <dbReference type="SAM" id="MobiDB-lite"/>
    </source>
</evidence>
<feature type="region of interest" description="Disordered" evidence="1">
    <location>
        <begin position="473"/>
        <end position="511"/>
    </location>
</feature>
<dbReference type="EMBL" id="KV448899">
    <property type="protein sequence ID" value="OAX32846.1"/>
    <property type="molecule type" value="Genomic_DNA"/>
</dbReference>
<feature type="compositionally biased region" description="Polar residues" evidence="1">
    <location>
        <begin position="109"/>
        <end position="134"/>
    </location>
</feature>
<evidence type="ECO:0000313" key="4">
    <source>
        <dbReference type="Proteomes" id="UP000092154"/>
    </source>
</evidence>
<proteinExistence type="predicted"/>
<dbReference type="OrthoDB" id="3193108at2759"/>
<feature type="signal peptide" evidence="2">
    <location>
        <begin position="1"/>
        <end position="26"/>
    </location>
</feature>
<reference evidence="3 4" key="1">
    <citation type="submission" date="2016-06" db="EMBL/GenBank/DDBJ databases">
        <title>Comparative genomics of the ectomycorrhizal sister species Rhizopogon vinicolor and Rhizopogon vesiculosus (Basidiomycota: Boletales) reveals a divergence of the mating type B locus.</title>
        <authorList>
            <consortium name="DOE Joint Genome Institute"/>
            <person name="Mujic A.B."/>
            <person name="Kuo A."/>
            <person name="Tritt A."/>
            <person name="Lipzen A."/>
            <person name="Chen C."/>
            <person name="Johnson J."/>
            <person name="Sharma A."/>
            <person name="Barry K."/>
            <person name="Grigoriev I.V."/>
            <person name="Spatafora J.W."/>
        </authorList>
    </citation>
    <scope>NUCLEOTIDE SEQUENCE [LARGE SCALE GENOMIC DNA]</scope>
    <source>
        <strain evidence="3 4">AM-OR11-026</strain>
    </source>
</reference>
<dbReference type="InParanoid" id="A0A1B7MJR6"/>
<name>A0A1B7MJR6_9AGAM</name>
<dbReference type="Proteomes" id="UP000092154">
    <property type="component" value="Unassembled WGS sequence"/>
</dbReference>
<feature type="compositionally biased region" description="Low complexity" evidence="1">
    <location>
        <begin position="473"/>
        <end position="507"/>
    </location>
</feature>
<keyword evidence="2" id="KW-0732">Signal</keyword>
<accession>A0A1B7MJR6</accession>
<keyword evidence="4" id="KW-1185">Reference proteome</keyword>
<evidence type="ECO:0000256" key="2">
    <source>
        <dbReference type="SAM" id="SignalP"/>
    </source>
</evidence>
<dbReference type="AlphaFoldDB" id="A0A1B7MJR6"/>
<feature type="region of interest" description="Disordered" evidence="1">
    <location>
        <begin position="109"/>
        <end position="136"/>
    </location>
</feature>
<gene>
    <name evidence="3" type="ORF">K503DRAFT_841284</name>
</gene>
<evidence type="ECO:0000313" key="3">
    <source>
        <dbReference type="EMBL" id="OAX32846.1"/>
    </source>
</evidence>
<organism evidence="3 4">
    <name type="scientific">Rhizopogon vinicolor AM-OR11-026</name>
    <dbReference type="NCBI Taxonomy" id="1314800"/>
    <lineage>
        <taxon>Eukaryota</taxon>
        <taxon>Fungi</taxon>
        <taxon>Dikarya</taxon>
        <taxon>Basidiomycota</taxon>
        <taxon>Agaricomycotina</taxon>
        <taxon>Agaricomycetes</taxon>
        <taxon>Agaricomycetidae</taxon>
        <taxon>Boletales</taxon>
        <taxon>Suillineae</taxon>
        <taxon>Rhizopogonaceae</taxon>
        <taxon>Rhizopogon</taxon>
    </lineage>
</organism>
<feature type="chain" id="PRO_5008597348" evidence="2">
    <location>
        <begin position="27"/>
        <end position="825"/>
    </location>
</feature>
<sequence length="825" mass="89271">MALTTQANSSLTLFLIACTGLPCQKAGKQEKKSSNRVYRDTIIPLILESTNSVECLYKHPAVIMRVSVVAQGTLKFRGIRLRLGQNDSPADPTATCLLCSHPYYEHSQASPRQEFVQPSTPSLFSGRPSSTSPGPLTVPHSMQGYLQPPASPLASVSTNSGLLLAPASLPAATSTGWLTPSFLPWSPPGPPVPGTANDRRLSPHGLGVSQSPLLVIPTLRRRPGQSKANHRETTKYLVVIHPEPMHGTVSTEYEHLFRDIRAPIPQKIGSFITQARNFGLVFQIEDSIQKDDPAGPSFHQYLCAHFETAGLAFSGSSSPSSSTSQKPTDAQFPWSFLMTGKGQWSAHGAKLLPARVTPEHVTHREIQRNGIRLPVPPGPYHDHKLVFILPLWDIIAGPINGHGIHCCLAPRIWNGHFEPSLHEQLEEISCTAICENGDPPAIDTDVASADQTAGQLTLLEALTAGQMSSTTASLSQSSLPSSPSSAAASPLSSTSLATSPSVSVSTPHRSPHAELRAWRNRLEHDIQSRRATVGHEIRDIEITASNALRAAQGFLAICKALCQESGSADSEQPDLPEDVKITNCMPMNIVIGSITANIGHGVGNGPMRTFWGALITLITEYSGHWQLVSDGYYVPTVTSLPPSDDDLASFHAYSLIIRTGFIFGMELLPISPHSLVYLLDGYHTCTAQSFLEATSPITSQRLHSWPPPTVINPSTGRRELDISAARDPYTMILEVDGTIQISQLHCLSEPAQMVLSQRLVCHMVFGNEAPLTHGLHPVYAALGSAFQHVIHDDMKFSDCSHRAGSHRHRLVDQALKDHDPEADGG</sequence>